<feature type="region of interest" description="Disordered" evidence="1">
    <location>
        <begin position="182"/>
        <end position="212"/>
    </location>
</feature>
<reference evidence="3" key="2">
    <citation type="journal article" date="2023" name="IMA Fungus">
        <title>Comparative genomic study of the Penicillium genus elucidates a diverse pangenome and 15 lateral gene transfer events.</title>
        <authorList>
            <person name="Petersen C."/>
            <person name="Sorensen T."/>
            <person name="Nielsen M.R."/>
            <person name="Sondergaard T.E."/>
            <person name="Sorensen J.L."/>
            <person name="Fitzpatrick D.A."/>
            <person name="Frisvad J.C."/>
            <person name="Nielsen K.L."/>
        </authorList>
    </citation>
    <scope>NUCLEOTIDE SEQUENCE</scope>
    <source>
        <strain evidence="3">IBT 29677</strain>
    </source>
</reference>
<keyword evidence="2" id="KW-0732">Signal</keyword>
<dbReference type="EMBL" id="JAPZBU010000011">
    <property type="protein sequence ID" value="KAJ5379094.1"/>
    <property type="molecule type" value="Genomic_DNA"/>
</dbReference>
<evidence type="ECO:0000313" key="4">
    <source>
        <dbReference type="Proteomes" id="UP001147747"/>
    </source>
</evidence>
<feature type="compositionally biased region" description="Polar residues" evidence="1">
    <location>
        <begin position="97"/>
        <end position="111"/>
    </location>
</feature>
<organism evidence="3 4">
    <name type="scientific">Penicillium cosmopolitanum</name>
    <dbReference type="NCBI Taxonomy" id="1131564"/>
    <lineage>
        <taxon>Eukaryota</taxon>
        <taxon>Fungi</taxon>
        <taxon>Dikarya</taxon>
        <taxon>Ascomycota</taxon>
        <taxon>Pezizomycotina</taxon>
        <taxon>Eurotiomycetes</taxon>
        <taxon>Eurotiomycetidae</taxon>
        <taxon>Eurotiales</taxon>
        <taxon>Aspergillaceae</taxon>
        <taxon>Penicillium</taxon>
    </lineage>
</organism>
<reference evidence="3" key="1">
    <citation type="submission" date="2022-12" db="EMBL/GenBank/DDBJ databases">
        <authorList>
            <person name="Petersen C."/>
        </authorList>
    </citation>
    <scope>NUCLEOTIDE SEQUENCE</scope>
    <source>
        <strain evidence="3">IBT 29677</strain>
    </source>
</reference>
<dbReference type="GeneID" id="81375830"/>
<sequence length="388" mass="40640">MHPSYVSLAIMAIGAAAAPSYPKPDAKSDPFNTFPFMSDTSSAVEDDDGMDNPVPAYMEAMQVAESAQAGKYNSAPAASQSYQLPAQKAEKPAPTFHQAQQEAAPTYQAPQQEAAPTFQAPQADPAPTFQAPQQEAAPKQEAAPTFQAPQQKPEPTFQVVSEPAQPQPTHVVVVKPDVVAEPHKQQSELPAAVSNIAPAPLSDPEPPMQMPTSTPAVDDDMPMISEVPMMSEIDMFSAVPDMPETYSSAFSTEAVVTIAPIPKAHPSSSSSMVHSVMQTPMPMPQAKTSSSHSMMMPVLPSTHSVMMQSTPTHQIIVTMSTKARPTHSVMIHEQHMSSSKVATASSSASASASATPSSSADAADPLGGLTGIFDSVPILGGLLKTLGG</sequence>
<feature type="signal peptide" evidence="2">
    <location>
        <begin position="1"/>
        <end position="17"/>
    </location>
</feature>
<dbReference type="RefSeq" id="XP_056482880.1">
    <property type="nucleotide sequence ID" value="XM_056636850.1"/>
</dbReference>
<evidence type="ECO:0000313" key="3">
    <source>
        <dbReference type="EMBL" id="KAJ5379094.1"/>
    </source>
</evidence>
<feature type="region of interest" description="Disordered" evidence="1">
    <location>
        <begin position="81"/>
        <end position="166"/>
    </location>
</feature>
<feature type="compositionally biased region" description="Low complexity" evidence="1">
    <location>
        <begin position="130"/>
        <end position="144"/>
    </location>
</feature>
<dbReference type="OrthoDB" id="4367428at2759"/>
<evidence type="ECO:0000256" key="1">
    <source>
        <dbReference type="SAM" id="MobiDB-lite"/>
    </source>
</evidence>
<dbReference type="AlphaFoldDB" id="A0A9W9SJX8"/>
<dbReference type="Proteomes" id="UP001147747">
    <property type="component" value="Unassembled WGS sequence"/>
</dbReference>
<comment type="caution">
    <text evidence="3">The sequence shown here is derived from an EMBL/GenBank/DDBJ whole genome shotgun (WGS) entry which is preliminary data.</text>
</comment>
<proteinExistence type="predicted"/>
<protein>
    <submittedName>
        <fullName evidence="3">Uncharacterized protein</fullName>
    </submittedName>
</protein>
<accession>A0A9W9SJX8</accession>
<name>A0A9W9SJX8_9EURO</name>
<keyword evidence="4" id="KW-1185">Reference proteome</keyword>
<gene>
    <name evidence="3" type="ORF">N7509_012213</name>
</gene>
<feature type="chain" id="PRO_5040842965" evidence="2">
    <location>
        <begin position="18"/>
        <end position="388"/>
    </location>
</feature>
<evidence type="ECO:0000256" key="2">
    <source>
        <dbReference type="SAM" id="SignalP"/>
    </source>
</evidence>